<proteinExistence type="inferred from homology"/>
<dbReference type="Pfam" id="PF02570">
    <property type="entry name" value="CbiC"/>
    <property type="match status" value="1"/>
</dbReference>
<sequence>MYEKKPMAIENRSMDIIDSYLRDVNFSAEELPLVRRMIHTTGDPEYRKIIRIRSDFFSAAKEAIASGAKIYTDTNMVRSGINKKALAKSGCTLITPIAEAEVAEEAEARGTTRSIVALEKAIERGATAFVFGNAPTALFRLLECIDAKRVAPSFVVATVVGFVGAAESKAAIAAYDVPHLRTEGTKGGSNVAASVINGLLYEMGYR</sequence>
<dbReference type="UniPathway" id="UPA00148"/>
<feature type="domain" description="Cobalamin biosynthesis precorrin-8X methylmutase CobH/CbiC" evidence="5">
    <location>
        <begin position="9"/>
        <end position="201"/>
    </location>
</feature>
<dbReference type="PANTHER" id="PTHR43588">
    <property type="entry name" value="COBALT-PRECORRIN-8 METHYLMUTASE"/>
    <property type="match status" value="1"/>
</dbReference>
<dbReference type="KEGG" id="piv:NCTC13079_00687"/>
<organism evidence="6 7">
    <name type="scientific">Aedoeadaptatus ivorii</name>
    <dbReference type="NCBI Taxonomy" id="54006"/>
    <lineage>
        <taxon>Bacteria</taxon>
        <taxon>Bacillati</taxon>
        <taxon>Bacillota</taxon>
        <taxon>Tissierellia</taxon>
        <taxon>Tissierellales</taxon>
        <taxon>Peptoniphilaceae</taxon>
        <taxon>Aedoeadaptatus</taxon>
    </lineage>
</organism>
<dbReference type="EMBL" id="LR134523">
    <property type="protein sequence ID" value="VEJ35437.1"/>
    <property type="molecule type" value="Genomic_DNA"/>
</dbReference>
<name>A0A3S5F7V0_9FIRM</name>
<dbReference type="Gene3D" id="3.40.50.10230">
    <property type="entry name" value="Cobalamin biosynthesis CobH/CbiC, precorrin-8X methylmutase"/>
    <property type="match status" value="1"/>
</dbReference>
<dbReference type="InterPro" id="IPR003722">
    <property type="entry name" value="Cbl_synth_CobH/CbiC"/>
</dbReference>
<gene>
    <name evidence="6" type="primary">cbiC</name>
    <name evidence="6" type="ORF">NCTC13079_00687</name>
</gene>
<comment type="pathway">
    <text evidence="1">Cofactor biosynthesis; adenosylcobalamin biosynthesis.</text>
</comment>
<dbReference type="AlphaFoldDB" id="A0A3S5F7V0"/>
<protein>
    <submittedName>
        <fullName evidence="6">Cobalt-precorrin-8X methylmutase</fullName>
        <ecNumber evidence="6">5.4.1.-</ecNumber>
    </submittedName>
</protein>
<keyword evidence="7" id="KW-1185">Reference proteome</keyword>
<dbReference type="OrthoDB" id="9780708at2"/>
<evidence type="ECO:0000256" key="4">
    <source>
        <dbReference type="ARBA" id="ARBA00023235"/>
    </source>
</evidence>
<keyword evidence="4 6" id="KW-0413">Isomerase</keyword>
<evidence type="ECO:0000313" key="7">
    <source>
        <dbReference type="Proteomes" id="UP000269544"/>
    </source>
</evidence>
<dbReference type="GO" id="GO:0009236">
    <property type="term" value="P:cobalamin biosynthetic process"/>
    <property type="evidence" value="ECO:0007669"/>
    <property type="project" value="UniProtKB-UniPathway"/>
</dbReference>
<dbReference type="InterPro" id="IPR036588">
    <property type="entry name" value="CobH/CbiC_sf"/>
</dbReference>
<dbReference type="SUPFAM" id="SSF63965">
    <property type="entry name" value="Precorrin-8X methylmutase CbiC/CobH"/>
    <property type="match status" value="1"/>
</dbReference>
<dbReference type="GO" id="GO:0016993">
    <property type="term" value="F:precorrin-8X methylmutase activity"/>
    <property type="evidence" value="ECO:0007669"/>
    <property type="project" value="InterPro"/>
</dbReference>
<evidence type="ECO:0000259" key="5">
    <source>
        <dbReference type="Pfam" id="PF02570"/>
    </source>
</evidence>
<dbReference type="PANTHER" id="PTHR43588:SF1">
    <property type="entry name" value="COBALT-PRECORRIN-8 METHYLMUTASE"/>
    <property type="match status" value="1"/>
</dbReference>
<dbReference type="RefSeq" id="WP_126465234.1">
    <property type="nucleotide sequence ID" value="NZ_LR134523.1"/>
</dbReference>
<dbReference type="EC" id="5.4.1.-" evidence="6"/>
<dbReference type="Proteomes" id="UP000269544">
    <property type="component" value="Chromosome"/>
</dbReference>
<accession>A0A3S5F7V0</accession>
<evidence type="ECO:0000256" key="1">
    <source>
        <dbReference type="ARBA" id="ARBA00004953"/>
    </source>
</evidence>
<reference evidence="6 7" key="1">
    <citation type="submission" date="2018-12" db="EMBL/GenBank/DDBJ databases">
        <authorList>
            <consortium name="Pathogen Informatics"/>
        </authorList>
    </citation>
    <scope>NUCLEOTIDE SEQUENCE [LARGE SCALE GENOMIC DNA]</scope>
    <source>
        <strain evidence="6 7">NCTC13079</strain>
    </source>
</reference>
<evidence type="ECO:0000256" key="3">
    <source>
        <dbReference type="ARBA" id="ARBA00022573"/>
    </source>
</evidence>
<comment type="similarity">
    <text evidence="2">Belongs to the CobH/CbiC family.</text>
</comment>
<evidence type="ECO:0000256" key="2">
    <source>
        <dbReference type="ARBA" id="ARBA00009774"/>
    </source>
</evidence>
<evidence type="ECO:0000313" key="6">
    <source>
        <dbReference type="EMBL" id="VEJ35437.1"/>
    </source>
</evidence>
<keyword evidence="3" id="KW-0169">Cobalamin biosynthesis</keyword>